<dbReference type="InterPro" id="IPR000210">
    <property type="entry name" value="BTB/POZ_dom"/>
</dbReference>
<evidence type="ECO:0000313" key="4">
    <source>
        <dbReference type="Proteomes" id="UP001358614"/>
    </source>
</evidence>
<feature type="region of interest" description="Disordered" evidence="1">
    <location>
        <begin position="1"/>
        <end position="32"/>
    </location>
</feature>
<name>A0AAX4KMD3_9TREE</name>
<dbReference type="SUPFAM" id="SSF54695">
    <property type="entry name" value="POZ domain"/>
    <property type="match status" value="1"/>
</dbReference>
<dbReference type="AlphaFoldDB" id="A0AAX4KMD3"/>
<protein>
    <recommendedName>
        <fullName evidence="2">BTB domain-containing protein</fullName>
    </recommendedName>
</protein>
<proteinExistence type="predicted"/>
<dbReference type="GeneID" id="91104208"/>
<reference evidence="3 4" key="1">
    <citation type="submission" date="2024-01" db="EMBL/GenBank/DDBJ databases">
        <title>Comparative genomics of Cryptococcus and Kwoniella reveals pathogenesis evolution and contrasting modes of karyotype evolution via chromosome fusion or intercentromeric recombination.</title>
        <authorList>
            <person name="Coelho M.A."/>
            <person name="David-Palma M."/>
            <person name="Shea T."/>
            <person name="Bowers K."/>
            <person name="McGinley-Smith S."/>
            <person name="Mohammad A.W."/>
            <person name="Gnirke A."/>
            <person name="Yurkov A.M."/>
            <person name="Nowrousian M."/>
            <person name="Sun S."/>
            <person name="Cuomo C.A."/>
            <person name="Heitman J."/>
        </authorList>
    </citation>
    <scope>NUCLEOTIDE SEQUENCE [LARGE SCALE GENOMIC DNA]</scope>
    <source>
        <strain evidence="3 4">PYCC6329</strain>
    </source>
</reference>
<sequence length="88" mass="9459">MSSTEAPSIKEQPATKAPSGGEHDSSALNAEYQAEDTDITLRSSDGLDFKVHKWALMGSSKVFHGMLTVGNKEIGATIDLIDKKIEHS</sequence>
<dbReference type="KEGG" id="ker:91104208"/>
<accession>A0AAX4KMD3</accession>
<dbReference type="Pfam" id="PF00651">
    <property type="entry name" value="BTB"/>
    <property type="match status" value="1"/>
</dbReference>
<organism evidence="3 4">
    <name type="scientific">Kwoniella europaea PYCC6329</name>
    <dbReference type="NCBI Taxonomy" id="1423913"/>
    <lineage>
        <taxon>Eukaryota</taxon>
        <taxon>Fungi</taxon>
        <taxon>Dikarya</taxon>
        <taxon>Basidiomycota</taxon>
        <taxon>Agaricomycotina</taxon>
        <taxon>Tremellomycetes</taxon>
        <taxon>Tremellales</taxon>
        <taxon>Cryptococcaceae</taxon>
        <taxon>Kwoniella</taxon>
    </lineage>
</organism>
<dbReference type="CDD" id="cd18186">
    <property type="entry name" value="BTB_POZ_ZBTB_KLHL-like"/>
    <property type="match status" value="1"/>
</dbReference>
<dbReference type="Proteomes" id="UP001358614">
    <property type="component" value="Chromosome 1"/>
</dbReference>
<evidence type="ECO:0000259" key="2">
    <source>
        <dbReference type="Pfam" id="PF00651"/>
    </source>
</evidence>
<evidence type="ECO:0000313" key="3">
    <source>
        <dbReference type="EMBL" id="WWD07309.1"/>
    </source>
</evidence>
<dbReference type="InterPro" id="IPR011333">
    <property type="entry name" value="SKP1/BTB/POZ_sf"/>
</dbReference>
<feature type="domain" description="BTB" evidence="2">
    <location>
        <begin position="34"/>
        <end position="75"/>
    </location>
</feature>
<evidence type="ECO:0000256" key="1">
    <source>
        <dbReference type="SAM" id="MobiDB-lite"/>
    </source>
</evidence>
<dbReference type="Gene3D" id="3.30.710.10">
    <property type="entry name" value="Potassium Channel Kv1.1, Chain A"/>
    <property type="match status" value="1"/>
</dbReference>
<dbReference type="RefSeq" id="XP_066085276.1">
    <property type="nucleotide sequence ID" value="XM_066229179.1"/>
</dbReference>
<keyword evidence="4" id="KW-1185">Reference proteome</keyword>
<dbReference type="EMBL" id="CP144089">
    <property type="protein sequence ID" value="WWD07309.1"/>
    <property type="molecule type" value="Genomic_DNA"/>
</dbReference>
<gene>
    <name evidence="3" type="ORF">V865_005407</name>
</gene>